<comment type="caution">
    <text evidence="2">The sequence shown here is derived from an EMBL/GenBank/DDBJ whole genome shotgun (WGS) entry which is preliminary data.</text>
</comment>
<sequence>MLNIKDLSSPELPTQDNYEQALRIGLEIFDRRDPGRVAEKARARLVGRSIIIPYLDREIALNVDTHRFSFTETDEEAPTWLAILAIHYLNNADGRHPTGRLKHFREFKDGHFYEPAFNRRTKDILASVFGLDPAPMTTAAEKLKGKLLQTGDAAVELSYFPCVPITCILWRGDEEFPAEATVLFDETADTFFSAEDMAVAGQMAVLELLKASRG</sequence>
<gene>
    <name evidence="2" type="ORF">HY912_14265</name>
</gene>
<evidence type="ECO:0000259" key="1">
    <source>
        <dbReference type="Pfam" id="PF12654"/>
    </source>
</evidence>
<reference evidence="2" key="1">
    <citation type="submission" date="2020-07" db="EMBL/GenBank/DDBJ databases">
        <title>Huge and variable diversity of episymbiotic CPR bacteria and DPANN archaea in groundwater ecosystems.</title>
        <authorList>
            <person name="He C.Y."/>
            <person name="Keren R."/>
            <person name="Whittaker M."/>
            <person name="Farag I.F."/>
            <person name="Doudna J."/>
            <person name="Cate J.H.D."/>
            <person name="Banfield J.F."/>
        </authorList>
    </citation>
    <scope>NUCLEOTIDE SEQUENCE</scope>
    <source>
        <strain evidence="2">NC_groundwater_1664_Pr3_B-0.1um_52_9</strain>
    </source>
</reference>
<dbReference type="AlphaFoldDB" id="A0A9D6Z712"/>
<evidence type="ECO:0000313" key="3">
    <source>
        <dbReference type="Proteomes" id="UP000807825"/>
    </source>
</evidence>
<dbReference type="EMBL" id="JACRDE010000372">
    <property type="protein sequence ID" value="MBI5250651.1"/>
    <property type="molecule type" value="Genomic_DNA"/>
</dbReference>
<evidence type="ECO:0000313" key="2">
    <source>
        <dbReference type="EMBL" id="MBI5250651.1"/>
    </source>
</evidence>
<organism evidence="2 3">
    <name type="scientific">Desulfomonile tiedjei</name>
    <dbReference type="NCBI Taxonomy" id="2358"/>
    <lineage>
        <taxon>Bacteria</taxon>
        <taxon>Pseudomonadati</taxon>
        <taxon>Thermodesulfobacteriota</taxon>
        <taxon>Desulfomonilia</taxon>
        <taxon>Desulfomonilales</taxon>
        <taxon>Desulfomonilaceae</taxon>
        <taxon>Desulfomonile</taxon>
    </lineage>
</organism>
<dbReference type="InterPro" id="IPR024264">
    <property type="entry name" value="DUF3786"/>
</dbReference>
<proteinExistence type="predicted"/>
<protein>
    <submittedName>
        <fullName evidence="2">DUF3786 domain-containing protein</fullName>
    </submittedName>
</protein>
<feature type="domain" description="DUF3786" evidence="1">
    <location>
        <begin position="33"/>
        <end position="205"/>
    </location>
</feature>
<accession>A0A9D6Z712</accession>
<dbReference type="Proteomes" id="UP000807825">
    <property type="component" value="Unassembled WGS sequence"/>
</dbReference>
<name>A0A9D6Z712_9BACT</name>
<dbReference type="Pfam" id="PF12654">
    <property type="entry name" value="DUF3786"/>
    <property type="match status" value="1"/>
</dbReference>